<comment type="caution">
    <text evidence="2">The sequence shown here is derived from an EMBL/GenBank/DDBJ whole genome shotgun (WGS) entry which is preliminary data.</text>
</comment>
<feature type="domain" description="MmyB-like transcription regulator ligand binding" evidence="1">
    <location>
        <begin position="108"/>
        <end position="269"/>
    </location>
</feature>
<dbReference type="InterPro" id="IPR001387">
    <property type="entry name" value="Cro/C1-type_HTH"/>
</dbReference>
<evidence type="ECO:0000313" key="3">
    <source>
        <dbReference type="Proteomes" id="UP000316256"/>
    </source>
</evidence>
<dbReference type="Pfam" id="PF13560">
    <property type="entry name" value="HTH_31"/>
    <property type="match status" value="1"/>
</dbReference>
<dbReference type="PANTHER" id="PTHR35010:SF2">
    <property type="entry name" value="BLL4672 PROTEIN"/>
    <property type="match status" value="1"/>
</dbReference>
<gene>
    <name evidence="2" type="ORF">FK531_02800</name>
</gene>
<protein>
    <submittedName>
        <fullName evidence="2">Helix-turn-helix domain-containing protein</fullName>
    </submittedName>
</protein>
<dbReference type="Proteomes" id="UP000316256">
    <property type="component" value="Unassembled WGS sequence"/>
</dbReference>
<dbReference type="AlphaFoldDB" id="A0A541BRQ7"/>
<dbReference type="SUPFAM" id="SSF47413">
    <property type="entry name" value="lambda repressor-like DNA-binding domains"/>
    <property type="match status" value="1"/>
</dbReference>
<dbReference type="InterPro" id="IPR041413">
    <property type="entry name" value="MLTR_LBD"/>
</dbReference>
<sequence>MIRVRNSVPKVATPNTFPSWTVVVRSVGLPPGPRRRTPGLRREEVAQLSGIGITWYTWLEQGRAINVSVQVLDAVARTLSLDAAEKAHLYGLAGVPTVPVSHEDGELPPEMQTILDHLDPLGACVLSNRFDVLAWNEGYAALFPGCVDAERNTLWEMFTTPDCCNAFVSRTDERARMVAYLRSGYGRNLGDPRWSEFVDRLCAASPDFARMWARNDVASPATRTHVIRNAAIGEVSMVMTNFTLPAPAGAWVKVFTPTDGATADTLARLRAMTLEERRAPFLEHRQRYHAGLGATARSGDVSGS</sequence>
<dbReference type="OrthoDB" id="3608749at2"/>
<accession>A0A541BRQ7</accession>
<proteinExistence type="predicted"/>
<keyword evidence="3" id="KW-1185">Reference proteome</keyword>
<evidence type="ECO:0000313" key="2">
    <source>
        <dbReference type="EMBL" id="TQF75003.1"/>
    </source>
</evidence>
<dbReference type="InterPro" id="IPR010982">
    <property type="entry name" value="Lambda_DNA-bd_dom_sf"/>
</dbReference>
<dbReference type="EMBL" id="VIGH01000001">
    <property type="protein sequence ID" value="TQF75003.1"/>
    <property type="molecule type" value="Genomic_DNA"/>
</dbReference>
<dbReference type="Gene3D" id="1.10.260.40">
    <property type="entry name" value="lambda repressor-like DNA-binding domains"/>
    <property type="match status" value="1"/>
</dbReference>
<name>A0A541BRQ7_9NOCA</name>
<organism evidence="2 3">
    <name type="scientific">Rhodococcus spelaei</name>
    <dbReference type="NCBI Taxonomy" id="2546320"/>
    <lineage>
        <taxon>Bacteria</taxon>
        <taxon>Bacillati</taxon>
        <taxon>Actinomycetota</taxon>
        <taxon>Actinomycetes</taxon>
        <taxon>Mycobacteriales</taxon>
        <taxon>Nocardiaceae</taxon>
        <taxon>Rhodococcus</taxon>
    </lineage>
</organism>
<dbReference type="Pfam" id="PF17765">
    <property type="entry name" value="MLTR_LBD"/>
    <property type="match status" value="1"/>
</dbReference>
<dbReference type="PANTHER" id="PTHR35010">
    <property type="entry name" value="BLL4672 PROTEIN-RELATED"/>
    <property type="match status" value="1"/>
</dbReference>
<dbReference type="Gene3D" id="3.30.450.180">
    <property type="match status" value="1"/>
</dbReference>
<reference evidence="2 3" key="1">
    <citation type="submission" date="2019-06" db="EMBL/GenBank/DDBJ databases">
        <title>Rhodococcus spaelei sp. nov., isolated from a cave.</title>
        <authorList>
            <person name="Lee S.D."/>
        </authorList>
    </citation>
    <scope>NUCLEOTIDE SEQUENCE [LARGE SCALE GENOMIC DNA]</scope>
    <source>
        <strain evidence="2 3">C9-5</strain>
    </source>
</reference>
<dbReference type="GO" id="GO:0003677">
    <property type="term" value="F:DNA binding"/>
    <property type="evidence" value="ECO:0007669"/>
    <property type="project" value="InterPro"/>
</dbReference>
<dbReference type="CDD" id="cd00093">
    <property type="entry name" value="HTH_XRE"/>
    <property type="match status" value="1"/>
</dbReference>
<evidence type="ECO:0000259" key="1">
    <source>
        <dbReference type="Pfam" id="PF17765"/>
    </source>
</evidence>